<feature type="transmembrane region" description="Helical" evidence="8">
    <location>
        <begin position="219"/>
        <end position="238"/>
    </location>
</feature>
<accession>A0A243QBL4</accession>
<keyword evidence="10" id="KW-1185">Reference proteome</keyword>
<comment type="similarity">
    <text evidence="2 8">Belongs to the 4-toluene sulfonate uptake permease (TSUP) (TC 2.A.102) family.</text>
</comment>
<dbReference type="STRING" id="417102.CA982_08580"/>
<keyword evidence="3" id="KW-0813">Transport</keyword>
<dbReference type="AlphaFoldDB" id="A0A243QBL4"/>
<keyword evidence="4 8" id="KW-1003">Cell membrane</keyword>
<feature type="transmembrane region" description="Helical" evidence="8">
    <location>
        <begin position="97"/>
        <end position="116"/>
    </location>
</feature>
<name>A0A243QBL4_9ACTN</name>
<organism evidence="9 10">
    <name type="scientific">Gordonia lacunae</name>
    <dbReference type="NCBI Taxonomy" id="417102"/>
    <lineage>
        <taxon>Bacteria</taxon>
        <taxon>Bacillati</taxon>
        <taxon>Actinomycetota</taxon>
        <taxon>Actinomycetes</taxon>
        <taxon>Mycobacteriales</taxon>
        <taxon>Gordoniaceae</taxon>
        <taxon>Gordonia</taxon>
    </lineage>
</organism>
<evidence type="ECO:0000313" key="10">
    <source>
        <dbReference type="Proteomes" id="UP000194632"/>
    </source>
</evidence>
<reference evidence="9 10" key="1">
    <citation type="submission" date="2017-05" db="EMBL/GenBank/DDBJ databases">
        <title>Biotechnological potential of actinobacteria isolated from South African environments.</title>
        <authorList>
            <person name="Le Roes-Hill M."/>
            <person name="Prins A."/>
            <person name="Durrell K.A."/>
        </authorList>
    </citation>
    <scope>NUCLEOTIDE SEQUENCE [LARGE SCALE GENOMIC DNA]</scope>
    <source>
        <strain evidence="9">BS2</strain>
    </source>
</reference>
<dbReference type="RefSeq" id="WP_086534929.1">
    <property type="nucleotide sequence ID" value="NZ_NGFO01000008.1"/>
</dbReference>
<dbReference type="PANTHER" id="PTHR30269:SF37">
    <property type="entry name" value="MEMBRANE TRANSPORTER PROTEIN"/>
    <property type="match status" value="1"/>
</dbReference>
<evidence type="ECO:0000256" key="5">
    <source>
        <dbReference type="ARBA" id="ARBA00022692"/>
    </source>
</evidence>
<evidence type="ECO:0000256" key="7">
    <source>
        <dbReference type="ARBA" id="ARBA00023136"/>
    </source>
</evidence>
<proteinExistence type="inferred from homology"/>
<sequence length="239" mass="24400">MSVVACVIIAVAVFLASCMQASIGFGMGMLAAPVVALVAPTLLPGMLIASATTVTLLVVIRERGSLDLRGTGWALIGRVPGTIAGALLLVWLPTRGLSLLLAAVVLGGVAVASVGWRPAPVRRNLATAGAASGLLGTATSIGGPPMALVYSGEESAHVRSNMSAFFLVGSLMSLAALAATGSLRAEILWAFVALTPIVVLGFVASRFVNRLLDRNRLRIVSITVSAIGAALLIGQQLFF</sequence>
<evidence type="ECO:0000256" key="1">
    <source>
        <dbReference type="ARBA" id="ARBA00004651"/>
    </source>
</evidence>
<comment type="subcellular location">
    <subcellularLocation>
        <location evidence="1 8">Cell membrane</location>
        <topology evidence="1 8">Multi-pass membrane protein</topology>
    </subcellularLocation>
</comment>
<dbReference type="GO" id="GO:0005886">
    <property type="term" value="C:plasma membrane"/>
    <property type="evidence" value="ECO:0007669"/>
    <property type="project" value="UniProtKB-SubCell"/>
</dbReference>
<dbReference type="Proteomes" id="UP000194632">
    <property type="component" value="Unassembled WGS sequence"/>
</dbReference>
<feature type="transmembrane region" description="Helical" evidence="8">
    <location>
        <begin position="30"/>
        <end position="60"/>
    </location>
</feature>
<dbReference type="Pfam" id="PF01925">
    <property type="entry name" value="TauE"/>
    <property type="match status" value="1"/>
</dbReference>
<gene>
    <name evidence="9" type="ORF">CA982_08580</name>
</gene>
<dbReference type="InterPro" id="IPR052017">
    <property type="entry name" value="TSUP"/>
</dbReference>
<dbReference type="PANTHER" id="PTHR30269">
    <property type="entry name" value="TRANSMEMBRANE PROTEIN YFCA"/>
    <property type="match status" value="1"/>
</dbReference>
<dbReference type="InterPro" id="IPR002781">
    <property type="entry name" value="TM_pro_TauE-like"/>
</dbReference>
<dbReference type="OrthoDB" id="5472127at2"/>
<dbReference type="EMBL" id="NGFO01000008">
    <property type="protein sequence ID" value="OUC79131.1"/>
    <property type="molecule type" value="Genomic_DNA"/>
</dbReference>
<feature type="transmembrane region" description="Helical" evidence="8">
    <location>
        <begin position="187"/>
        <end position="207"/>
    </location>
</feature>
<keyword evidence="7 8" id="KW-0472">Membrane</keyword>
<feature type="transmembrane region" description="Helical" evidence="8">
    <location>
        <begin position="72"/>
        <end position="91"/>
    </location>
</feature>
<evidence type="ECO:0000256" key="4">
    <source>
        <dbReference type="ARBA" id="ARBA00022475"/>
    </source>
</evidence>
<keyword evidence="6 8" id="KW-1133">Transmembrane helix</keyword>
<evidence type="ECO:0000256" key="3">
    <source>
        <dbReference type="ARBA" id="ARBA00022448"/>
    </source>
</evidence>
<protein>
    <recommendedName>
        <fullName evidence="8">Probable membrane transporter protein</fullName>
    </recommendedName>
</protein>
<evidence type="ECO:0000256" key="8">
    <source>
        <dbReference type="RuleBase" id="RU363041"/>
    </source>
</evidence>
<evidence type="ECO:0000256" key="2">
    <source>
        <dbReference type="ARBA" id="ARBA00009142"/>
    </source>
</evidence>
<evidence type="ECO:0000256" key="6">
    <source>
        <dbReference type="ARBA" id="ARBA00022989"/>
    </source>
</evidence>
<feature type="transmembrane region" description="Helical" evidence="8">
    <location>
        <begin position="164"/>
        <end position="181"/>
    </location>
</feature>
<comment type="caution">
    <text evidence="9">The sequence shown here is derived from an EMBL/GenBank/DDBJ whole genome shotgun (WGS) entry which is preliminary data.</text>
</comment>
<evidence type="ECO:0000313" key="9">
    <source>
        <dbReference type="EMBL" id="OUC79131.1"/>
    </source>
</evidence>
<keyword evidence="5 8" id="KW-0812">Transmembrane</keyword>